<proteinExistence type="predicted"/>
<name>A0ABP4SN85_9ACTN</name>
<dbReference type="RefSeq" id="WP_344485774.1">
    <property type="nucleotide sequence ID" value="NZ_BAAAQF010000006.1"/>
</dbReference>
<keyword evidence="1" id="KW-0472">Membrane</keyword>
<feature type="transmembrane region" description="Helical" evidence="1">
    <location>
        <begin position="157"/>
        <end position="178"/>
    </location>
</feature>
<organism evidence="2 3">
    <name type="scientific">Glycomyces endophyticus</name>
    <dbReference type="NCBI Taxonomy" id="480996"/>
    <lineage>
        <taxon>Bacteria</taxon>
        <taxon>Bacillati</taxon>
        <taxon>Actinomycetota</taxon>
        <taxon>Actinomycetes</taxon>
        <taxon>Glycomycetales</taxon>
        <taxon>Glycomycetaceae</taxon>
        <taxon>Glycomyces</taxon>
    </lineage>
</organism>
<gene>
    <name evidence="2" type="ORF">GCM10009830_21630</name>
</gene>
<evidence type="ECO:0000313" key="2">
    <source>
        <dbReference type="EMBL" id="GAA1674819.1"/>
    </source>
</evidence>
<sequence>MQDLDRKAIPKDLAGSYRRNGGFYADALGRPLRSKPLLHRDGAVEALPSPHPASTGRPLPPEGSGVLELVLDAAATMPVAAVDGTPVAVGDGTVHVVLPAGPHAVDVQSGTASSPVVVEIEDGRTATLVWREEADRLTVHFGPKVVDASIPVSRVYLYEWAVVTTVVCGLPLGVVNLFSLDSTASRVVLAVVAVLILALVPLAPWRRRERARLAAIRLEHQGPGMSRPVRHPWDGPDAADRPALVGDRPASLPDHAPGYGALLLRAKAHRHLWRDGDGVVARDAELAGLRAAPPRVRVDGLELPATWGNWWYPVRPGTHTVEFEADGAAERLEFTAAEGAATAVRAEAHLYAHREDDRIVREAARLRLEPEAFRPEWMHDPEKRLAYWN</sequence>
<dbReference type="EMBL" id="BAAAQF010000006">
    <property type="protein sequence ID" value="GAA1674819.1"/>
    <property type="molecule type" value="Genomic_DNA"/>
</dbReference>
<keyword evidence="3" id="KW-1185">Reference proteome</keyword>
<protein>
    <submittedName>
        <fullName evidence="2">Uncharacterized protein</fullName>
    </submittedName>
</protein>
<evidence type="ECO:0000313" key="3">
    <source>
        <dbReference type="Proteomes" id="UP001499851"/>
    </source>
</evidence>
<keyword evidence="1" id="KW-0812">Transmembrane</keyword>
<keyword evidence="1" id="KW-1133">Transmembrane helix</keyword>
<dbReference type="Proteomes" id="UP001499851">
    <property type="component" value="Unassembled WGS sequence"/>
</dbReference>
<accession>A0ABP4SN85</accession>
<comment type="caution">
    <text evidence="2">The sequence shown here is derived from an EMBL/GenBank/DDBJ whole genome shotgun (WGS) entry which is preliminary data.</text>
</comment>
<evidence type="ECO:0000256" key="1">
    <source>
        <dbReference type="SAM" id="Phobius"/>
    </source>
</evidence>
<reference evidence="3" key="1">
    <citation type="journal article" date="2019" name="Int. J. Syst. Evol. Microbiol.">
        <title>The Global Catalogue of Microorganisms (GCM) 10K type strain sequencing project: providing services to taxonomists for standard genome sequencing and annotation.</title>
        <authorList>
            <consortium name="The Broad Institute Genomics Platform"/>
            <consortium name="The Broad Institute Genome Sequencing Center for Infectious Disease"/>
            <person name="Wu L."/>
            <person name="Ma J."/>
        </authorList>
    </citation>
    <scope>NUCLEOTIDE SEQUENCE [LARGE SCALE GENOMIC DNA]</scope>
    <source>
        <strain evidence="3">JCM 16001</strain>
    </source>
</reference>
<feature type="transmembrane region" description="Helical" evidence="1">
    <location>
        <begin position="184"/>
        <end position="203"/>
    </location>
</feature>